<dbReference type="InterPro" id="IPR035959">
    <property type="entry name" value="RutC-like_sf"/>
</dbReference>
<accession>A0A561VFL7</accession>
<dbReference type="PANTHER" id="PTHR43857">
    <property type="entry name" value="BLR7761 PROTEIN"/>
    <property type="match status" value="1"/>
</dbReference>
<dbReference type="InterPro" id="IPR006175">
    <property type="entry name" value="YjgF/YER057c/UK114"/>
</dbReference>
<dbReference type="Proteomes" id="UP000319927">
    <property type="component" value="Unassembled WGS sequence"/>
</dbReference>
<reference evidence="1 2" key="1">
    <citation type="submission" date="2019-06" db="EMBL/GenBank/DDBJ databases">
        <title>Sequencing the genomes of 1000 actinobacteria strains.</title>
        <authorList>
            <person name="Klenk H.-P."/>
        </authorList>
    </citation>
    <scope>NUCLEOTIDE SEQUENCE [LARGE SCALE GENOMIC DNA]</scope>
    <source>
        <strain evidence="1 2">DSM 102131</strain>
    </source>
</reference>
<evidence type="ECO:0000313" key="2">
    <source>
        <dbReference type="Proteomes" id="UP000319927"/>
    </source>
</evidence>
<dbReference type="OrthoDB" id="9799840at2"/>
<dbReference type="RefSeq" id="WP_154943838.1">
    <property type="nucleotide sequence ID" value="NZ_VIXA01000006.1"/>
</dbReference>
<dbReference type="EMBL" id="VIXA01000006">
    <property type="protein sequence ID" value="TWG10424.1"/>
    <property type="molecule type" value="Genomic_DNA"/>
</dbReference>
<sequence>MTVTRLGSGGPWEAVYGYARVVRAGDLAWTAGCTSTVDGRVTHVGDAAAQTAQALRIGLDALAEVGVEPGDVVRTRMYVTDRSYADEVGRAHNAVFGAVRPAATMVVVAGLLDPDQLVEVELEAWLGER</sequence>
<dbReference type="AlphaFoldDB" id="A0A561VFL7"/>
<dbReference type="SUPFAM" id="SSF55298">
    <property type="entry name" value="YjgF-like"/>
    <property type="match status" value="1"/>
</dbReference>
<proteinExistence type="predicted"/>
<dbReference type="PANTHER" id="PTHR43857:SF1">
    <property type="entry name" value="YJGH FAMILY PROTEIN"/>
    <property type="match status" value="1"/>
</dbReference>
<comment type="caution">
    <text evidence="1">The sequence shown here is derived from an EMBL/GenBank/DDBJ whole genome shotgun (WGS) entry which is preliminary data.</text>
</comment>
<gene>
    <name evidence="1" type="ORF">FHX75_16145</name>
</gene>
<keyword evidence="2" id="KW-1185">Reference proteome</keyword>
<dbReference type="Pfam" id="PF01042">
    <property type="entry name" value="Ribonuc_L-PSP"/>
    <property type="match status" value="1"/>
</dbReference>
<protein>
    <submittedName>
        <fullName evidence="1">Enamine deaminase RidA (YjgF/YER057c/UK114 family)</fullName>
    </submittedName>
</protein>
<dbReference type="Gene3D" id="3.30.1330.40">
    <property type="entry name" value="RutC-like"/>
    <property type="match status" value="1"/>
</dbReference>
<name>A0A561VFL7_9ACTN</name>
<organism evidence="1 2">
    <name type="scientific">Micromonospora palomenae</name>
    <dbReference type="NCBI Taxonomy" id="1461247"/>
    <lineage>
        <taxon>Bacteria</taxon>
        <taxon>Bacillati</taxon>
        <taxon>Actinomycetota</taxon>
        <taxon>Actinomycetes</taxon>
        <taxon>Micromonosporales</taxon>
        <taxon>Micromonosporaceae</taxon>
        <taxon>Micromonospora</taxon>
    </lineage>
</organism>
<dbReference type="CDD" id="cd06154">
    <property type="entry name" value="YjgF_YER057c_UK114_like_6"/>
    <property type="match status" value="1"/>
</dbReference>
<evidence type="ECO:0000313" key="1">
    <source>
        <dbReference type="EMBL" id="TWG10424.1"/>
    </source>
</evidence>